<sequence>MSNEEFKFLDKKILIENREEISSSFKINVYKSKLKSMLNKKVPQKEFNNVLTEFFNNNKYISHKTKNSVSKIIFSHKARIIIVVTQLGKDIITNRDKLIRDYGWFFFVETKKKKAKEKHKTREEKTISSEEYIYEDISITLKQKENMRGLYQTKEYRQYIKLIKTEKTTQLPIKDVLDDFFHADKLVPIEEKKGIRKIIYYQKEKVIVIKSLIGDLMYANLKTLVKKYGWYLYITGVPVGESDLCIAIDKIEKRYNSNYFSEISIVEDLNDSKDIRVTIYPIVLKPNHNCHIIGLGKLNILLDCGLSEKDEEKEIEGDFRHIEEYLQNLPKLIQDAEIEKVNNDFDNSDSPEVVQDDDSENPKIDAIFISHSHYDHISGLKKLIKLYPDTPILSSRITIDLFILRDSKFNKQETHEEIEEVEYQNIVKNVIYVENGTKIEFKDKNCFFSFFHAGHMPGALMMLVKANNFRLLYTGDYTYYDITPFAGTKRFLKHISRPIDYLLIDGTSAQEDFGNITDQFHSLILFLEQKAEYGDNSLIGADPSSLAISFMLTFWRYFRKLQLRRDYKNRPNIYVDMMVRKNIQVINHRYEYIYGPISRLIKDKANPFNSIKFRWFDHSNLDFLRKKNNIIISHPPDLSYGLIRNIINSVGRNPHNFVFLAGSIHEPPGSDLLGGSEEIEFSETWKMPFRAFLLNTFAPNIKIKLHADKNQLREMITALEPKKVCFFHQSAKKLVKAAEFVKELGVEKVSLPRKRKLLILN</sequence>
<dbReference type="InterPro" id="IPR036866">
    <property type="entry name" value="RibonucZ/Hydroxyglut_hydro"/>
</dbReference>
<organism evidence="2">
    <name type="scientific">marine sediment metagenome</name>
    <dbReference type="NCBI Taxonomy" id="412755"/>
    <lineage>
        <taxon>unclassified sequences</taxon>
        <taxon>metagenomes</taxon>
        <taxon>ecological metagenomes</taxon>
    </lineage>
</organism>
<name>A0A0F9NMD6_9ZZZZ</name>
<evidence type="ECO:0000313" key="2">
    <source>
        <dbReference type="EMBL" id="KKN20680.1"/>
    </source>
</evidence>
<dbReference type="PANTHER" id="PTHR11203:SF37">
    <property type="entry name" value="INTEGRATOR COMPLEX SUBUNIT 11"/>
    <property type="match status" value="1"/>
</dbReference>
<dbReference type="GO" id="GO:0004521">
    <property type="term" value="F:RNA endonuclease activity"/>
    <property type="evidence" value="ECO:0007669"/>
    <property type="project" value="TreeGrafter"/>
</dbReference>
<dbReference type="PANTHER" id="PTHR11203">
    <property type="entry name" value="CLEAVAGE AND POLYADENYLATION SPECIFICITY FACTOR FAMILY MEMBER"/>
    <property type="match status" value="1"/>
</dbReference>
<dbReference type="EMBL" id="LAZR01003218">
    <property type="protein sequence ID" value="KKN20680.1"/>
    <property type="molecule type" value="Genomic_DNA"/>
</dbReference>
<accession>A0A0F9NMD6</accession>
<evidence type="ECO:0000259" key="1">
    <source>
        <dbReference type="SMART" id="SM00849"/>
    </source>
</evidence>
<proteinExistence type="predicted"/>
<dbReference type="Pfam" id="PF00753">
    <property type="entry name" value="Lactamase_B"/>
    <property type="match status" value="1"/>
</dbReference>
<dbReference type="SUPFAM" id="SSF56281">
    <property type="entry name" value="Metallo-hydrolase/oxidoreductase"/>
    <property type="match status" value="1"/>
</dbReference>
<dbReference type="AlphaFoldDB" id="A0A0F9NMD6"/>
<dbReference type="Gene3D" id="3.60.15.10">
    <property type="entry name" value="Ribonuclease Z/Hydroxyacylglutathione hydrolase-like"/>
    <property type="match status" value="1"/>
</dbReference>
<dbReference type="Gene3D" id="3.40.50.10890">
    <property type="match status" value="1"/>
</dbReference>
<comment type="caution">
    <text evidence="2">The sequence shown here is derived from an EMBL/GenBank/DDBJ whole genome shotgun (WGS) entry which is preliminary data.</text>
</comment>
<dbReference type="SMART" id="SM00849">
    <property type="entry name" value="Lactamase_B"/>
    <property type="match status" value="1"/>
</dbReference>
<reference evidence="2" key="1">
    <citation type="journal article" date="2015" name="Nature">
        <title>Complex archaea that bridge the gap between prokaryotes and eukaryotes.</title>
        <authorList>
            <person name="Spang A."/>
            <person name="Saw J.H."/>
            <person name="Jorgensen S.L."/>
            <person name="Zaremba-Niedzwiedzka K."/>
            <person name="Martijn J."/>
            <person name="Lind A.E."/>
            <person name="van Eijk R."/>
            <person name="Schleper C."/>
            <person name="Guy L."/>
            <person name="Ettema T.J."/>
        </authorList>
    </citation>
    <scope>NUCLEOTIDE SEQUENCE</scope>
</reference>
<protein>
    <recommendedName>
        <fullName evidence="1">Metallo-beta-lactamase domain-containing protein</fullName>
    </recommendedName>
</protein>
<gene>
    <name evidence="2" type="ORF">LCGC14_0933100</name>
</gene>
<feature type="domain" description="Metallo-beta-lactamase" evidence="1">
    <location>
        <begin position="287"/>
        <end position="506"/>
    </location>
</feature>
<dbReference type="InterPro" id="IPR001279">
    <property type="entry name" value="Metallo-B-lactamas"/>
</dbReference>
<dbReference type="InterPro" id="IPR050698">
    <property type="entry name" value="MBL"/>
</dbReference>